<evidence type="ECO:0000313" key="2">
    <source>
        <dbReference type="Proteomes" id="UP001642540"/>
    </source>
</evidence>
<dbReference type="Proteomes" id="UP001642540">
    <property type="component" value="Unassembled WGS sequence"/>
</dbReference>
<reference evidence="1 2" key="1">
    <citation type="submission" date="2024-08" db="EMBL/GenBank/DDBJ databases">
        <authorList>
            <person name="Cucini C."/>
            <person name="Frati F."/>
        </authorList>
    </citation>
    <scope>NUCLEOTIDE SEQUENCE [LARGE SCALE GENOMIC DNA]</scope>
</reference>
<name>A0ABP1QQW1_9HEXA</name>
<gene>
    <name evidence="1" type="ORF">ODALV1_LOCUS14140</name>
</gene>
<sequence length="153" mass="17228">MSRTVTHCLVKQHYELRRGESFIVTVDESIDVKNWKLLNVLVGIAKPGFPSRLLASEFIKKCDGVTVSNAVIETLQLDSISISQLVCLKSNNARYMLTAGKTLQGLSSRMIDSTCWSHILHLVSEEIRGKLRKAYLYTSSFKSVLVRAPSRRE</sequence>
<dbReference type="EMBL" id="CAXLJM020000044">
    <property type="protein sequence ID" value="CAL8110311.1"/>
    <property type="molecule type" value="Genomic_DNA"/>
</dbReference>
<organism evidence="1 2">
    <name type="scientific">Orchesella dallaii</name>
    <dbReference type="NCBI Taxonomy" id="48710"/>
    <lineage>
        <taxon>Eukaryota</taxon>
        <taxon>Metazoa</taxon>
        <taxon>Ecdysozoa</taxon>
        <taxon>Arthropoda</taxon>
        <taxon>Hexapoda</taxon>
        <taxon>Collembola</taxon>
        <taxon>Entomobryomorpha</taxon>
        <taxon>Entomobryoidea</taxon>
        <taxon>Orchesellidae</taxon>
        <taxon>Orchesellinae</taxon>
        <taxon>Orchesella</taxon>
    </lineage>
</organism>
<keyword evidence="2" id="KW-1185">Reference proteome</keyword>
<accession>A0ABP1QQW1</accession>
<protein>
    <submittedName>
        <fullName evidence="1">Uncharacterized protein</fullName>
    </submittedName>
</protein>
<evidence type="ECO:0000313" key="1">
    <source>
        <dbReference type="EMBL" id="CAL8110311.1"/>
    </source>
</evidence>
<proteinExistence type="predicted"/>
<comment type="caution">
    <text evidence="1">The sequence shown here is derived from an EMBL/GenBank/DDBJ whole genome shotgun (WGS) entry which is preliminary data.</text>
</comment>